<keyword evidence="2" id="KW-0808">Transferase</keyword>
<dbReference type="CDD" id="cd03185">
    <property type="entry name" value="GST_C_Tau"/>
    <property type="match status" value="1"/>
</dbReference>
<dbReference type="InterPro" id="IPR004045">
    <property type="entry name" value="Glutathione_S-Trfase_N"/>
</dbReference>
<feature type="domain" description="GST N-terminal" evidence="5">
    <location>
        <begin position="1"/>
        <end position="69"/>
    </location>
</feature>
<evidence type="ECO:0000313" key="7">
    <source>
        <dbReference type="EMBL" id="JAG93837.1"/>
    </source>
</evidence>
<dbReference type="GO" id="GO:0006749">
    <property type="term" value="P:glutathione metabolic process"/>
    <property type="evidence" value="ECO:0007669"/>
    <property type="project" value="InterPro"/>
</dbReference>
<evidence type="ECO:0000256" key="3">
    <source>
        <dbReference type="ARBA" id="ARBA00047960"/>
    </source>
</evidence>
<dbReference type="Pfam" id="PF00043">
    <property type="entry name" value="GST_C"/>
    <property type="match status" value="1"/>
</dbReference>
<evidence type="ECO:0000256" key="2">
    <source>
        <dbReference type="ARBA" id="ARBA00022679"/>
    </source>
</evidence>
<comment type="similarity">
    <text evidence="4">Belongs to the GST superfamily.</text>
</comment>
<evidence type="ECO:0000256" key="1">
    <source>
        <dbReference type="ARBA" id="ARBA00012452"/>
    </source>
</evidence>
<dbReference type="SUPFAM" id="SSF47616">
    <property type="entry name" value="GST C-terminal domain-like"/>
    <property type="match status" value="1"/>
</dbReference>
<evidence type="ECO:0000259" key="6">
    <source>
        <dbReference type="PROSITE" id="PS50405"/>
    </source>
</evidence>
<organism evidence="7">
    <name type="scientific">Araucaria cunninghamii</name>
    <name type="common">Hoop pine</name>
    <name type="synonym">Moreton Bay pine</name>
    <dbReference type="NCBI Taxonomy" id="56994"/>
    <lineage>
        <taxon>Eukaryota</taxon>
        <taxon>Viridiplantae</taxon>
        <taxon>Streptophyta</taxon>
        <taxon>Embryophyta</taxon>
        <taxon>Tracheophyta</taxon>
        <taxon>Spermatophyta</taxon>
        <taxon>Pinopsida</taxon>
        <taxon>Pinidae</taxon>
        <taxon>Conifers II</taxon>
        <taxon>Araucariales</taxon>
        <taxon>Araucariaceae</taxon>
        <taxon>Araucaria</taxon>
    </lineage>
</organism>
<dbReference type="Gene3D" id="3.40.30.10">
    <property type="entry name" value="Glutaredoxin"/>
    <property type="match status" value="1"/>
</dbReference>
<feature type="domain" description="GST C-terminal" evidence="6">
    <location>
        <begin position="74"/>
        <end position="209"/>
    </location>
</feature>
<dbReference type="Pfam" id="PF02798">
    <property type="entry name" value="GST_N"/>
    <property type="match status" value="1"/>
</dbReference>
<sequence>MFGMRVLIGLEEKGVKYELQEENLSNKSEFLLQMNPVNKKIPVLIHNGKPVCESLIILQYIDEVWPSKPFMPAKAYARVVERFWADFVDKKFYDAAFRIVSSKGEAQEEAKRDMLEYLELLEGALKDMSGGGPYFGGKEFGFMDIAFIPYTSWFHTFQTIADFTMPFDTRFPCLLAWIQKCMERDSVKKILPPPDNVLESVIHYFSKMR</sequence>
<dbReference type="GO" id="GO:0004364">
    <property type="term" value="F:glutathione transferase activity"/>
    <property type="evidence" value="ECO:0007669"/>
    <property type="project" value="UniProtKB-EC"/>
</dbReference>
<dbReference type="EMBL" id="GCKF01045457">
    <property type="protein sequence ID" value="JAG93837.1"/>
    <property type="molecule type" value="Transcribed_RNA"/>
</dbReference>
<proteinExistence type="inferred from homology"/>
<name>A0A0D6QRI7_ARACU</name>
<reference evidence="7" key="1">
    <citation type="submission" date="2015-03" db="EMBL/GenBank/DDBJ databases">
        <title>A transcriptome of Araucaria cunninghamii, an australian fine timber species.</title>
        <authorList>
            <person name="Jing Yi C.J.Y."/>
            <person name="Yin San L.Y.S."/>
            <person name="Abdul Karim S.S."/>
            <person name="Wan Azmi N.N."/>
            <person name="Hercus R.R."/>
            <person name="Croft L.L."/>
        </authorList>
    </citation>
    <scope>NUCLEOTIDE SEQUENCE</scope>
    <source>
        <strain evidence="7">MI0301</strain>
        <tissue evidence="7">Leaf</tissue>
    </source>
</reference>
<dbReference type="PROSITE" id="PS50405">
    <property type="entry name" value="GST_CTER"/>
    <property type="match status" value="1"/>
</dbReference>
<evidence type="ECO:0000256" key="4">
    <source>
        <dbReference type="RuleBase" id="RU003494"/>
    </source>
</evidence>
<dbReference type="SUPFAM" id="SSF52833">
    <property type="entry name" value="Thioredoxin-like"/>
    <property type="match status" value="1"/>
</dbReference>
<dbReference type="Gene3D" id="1.20.1050.10">
    <property type="match status" value="1"/>
</dbReference>
<dbReference type="PANTHER" id="PTHR11260:SF696">
    <property type="entry name" value="GLUTATHIONE TRANSFERASE"/>
    <property type="match status" value="1"/>
</dbReference>
<dbReference type="SFLD" id="SFLDS00019">
    <property type="entry name" value="Glutathione_Transferase_(cytos"/>
    <property type="match status" value="1"/>
</dbReference>
<dbReference type="InterPro" id="IPR045074">
    <property type="entry name" value="GST_C_Tau"/>
</dbReference>
<dbReference type="SFLD" id="SFLDG01152">
    <property type="entry name" value="Main.3:_Omega-_and_Tau-like"/>
    <property type="match status" value="1"/>
</dbReference>
<dbReference type="EC" id="2.5.1.18" evidence="1"/>
<dbReference type="InterPro" id="IPR040079">
    <property type="entry name" value="Glutathione_S-Trfase"/>
</dbReference>
<evidence type="ECO:0000259" key="5">
    <source>
        <dbReference type="PROSITE" id="PS50404"/>
    </source>
</evidence>
<dbReference type="InterPro" id="IPR036249">
    <property type="entry name" value="Thioredoxin-like_sf"/>
</dbReference>
<dbReference type="InterPro" id="IPR045073">
    <property type="entry name" value="Omega/Tau-like"/>
</dbReference>
<dbReference type="InterPro" id="IPR010987">
    <property type="entry name" value="Glutathione-S-Trfase_C-like"/>
</dbReference>
<dbReference type="PROSITE" id="PS50404">
    <property type="entry name" value="GST_NTER"/>
    <property type="match status" value="1"/>
</dbReference>
<dbReference type="CDD" id="cd03058">
    <property type="entry name" value="GST_N_Tau"/>
    <property type="match status" value="1"/>
</dbReference>
<dbReference type="InterPro" id="IPR036282">
    <property type="entry name" value="Glutathione-S-Trfase_C_sf"/>
</dbReference>
<dbReference type="PANTHER" id="PTHR11260">
    <property type="entry name" value="GLUTATHIONE S-TRANSFERASE, GST, SUPERFAMILY, GST DOMAIN CONTAINING"/>
    <property type="match status" value="1"/>
</dbReference>
<dbReference type="InterPro" id="IPR004046">
    <property type="entry name" value="GST_C"/>
</dbReference>
<dbReference type="FunFam" id="3.40.30.10:FF:000014">
    <property type="entry name" value="Tau class glutathione S-transferase"/>
    <property type="match status" value="1"/>
</dbReference>
<comment type="catalytic activity">
    <reaction evidence="3">
        <text>RX + glutathione = an S-substituted glutathione + a halide anion + H(+)</text>
        <dbReference type="Rhea" id="RHEA:16437"/>
        <dbReference type="ChEBI" id="CHEBI:15378"/>
        <dbReference type="ChEBI" id="CHEBI:16042"/>
        <dbReference type="ChEBI" id="CHEBI:17792"/>
        <dbReference type="ChEBI" id="CHEBI:57925"/>
        <dbReference type="ChEBI" id="CHEBI:90779"/>
        <dbReference type="EC" id="2.5.1.18"/>
    </reaction>
</comment>
<dbReference type="SFLD" id="SFLDG00358">
    <property type="entry name" value="Main_(cytGST)"/>
    <property type="match status" value="1"/>
</dbReference>
<accession>A0A0D6QRI7</accession>
<protein>
    <recommendedName>
        <fullName evidence="1">glutathione transferase</fullName>
        <ecNumber evidence="1">2.5.1.18</ecNumber>
    </recommendedName>
</protein>
<dbReference type="GO" id="GO:0005737">
    <property type="term" value="C:cytoplasm"/>
    <property type="evidence" value="ECO:0007669"/>
    <property type="project" value="TreeGrafter"/>
</dbReference>
<dbReference type="AlphaFoldDB" id="A0A0D6QRI7"/>